<reference evidence="4" key="1">
    <citation type="submission" date="2022-10" db="EMBL/GenBank/DDBJ databases">
        <title>Characterization and whole genome sequencing of a new Roseateles species, isolated from fresh water.</title>
        <authorList>
            <person name="Guliayeva D.Y."/>
            <person name="Akhremchuk A.E."/>
            <person name="Sikolenko M.A."/>
            <person name="Valentovich L.N."/>
            <person name="Sidarenka A.V."/>
        </authorList>
    </citation>
    <scope>NUCLEOTIDE SEQUENCE</scope>
    <source>
        <strain evidence="4">BIM B-1768</strain>
    </source>
</reference>
<dbReference type="PANTHER" id="PTHR11527">
    <property type="entry name" value="HEAT-SHOCK PROTEIN 20 FAMILY MEMBER"/>
    <property type="match status" value="1"/>
</dbReference>
<name>A0ABY6B3W9_9BURK</name>
<accession>A0ABY6B3W9</accession>
<evidence type="ECO:0000256" key="1">
    <source>
        <dbReference type="PROSITE-ProRule" id="PRU00285"/>
    </source>
</evidence>
<dbReference type="SUPFAM" id="SSF49764">
    <property type="entry name" value="HSP20-like chaperones"/>
    <property type="match status" value="1"/>
</dbReference>
<dbReference type="InterPro" id="IPR002068">
    <property type="entry name" value="A-crystallin/Hsp20_dom"/>
</dbReference>
<evidence type="ECO:0000259" key="3">
    <source>
        <dbReference type="PROSITE" id="PS01031"/>
    </source>
</evidence>
<dbReference type="Gene3D" id="2.60.40.790">
    <property type="match status" value="1"/>
</dbReference>
<dbReference type="RefSeq" id="WP_261759064.1">
    <property type="nucleotide sequence ID" value="NZ_CP104562.2"/>
</dbReference>
<dbReference type="InterPro" id="IPR031107">
    <property type="entry name" value="Small_HSP"/>
</dbReference>
<keyword evidence="5" id="KW-1185">Reference proteome</keyword>
<gene>
    <name evidence="4" type="ORF">N4261_04730</name>
</gene>
<dbReference type="Proteomes" id="UP001064933">
    <property type="component" value="Chromosome"/>
</dbReference>
<feature type="domain" description="SHSP" evidence="3">
    <location>
        <begin position="35"/>
        <end position="155"/>
    </location>
</feature>
<proteinExistence type="inferred from homology"/>
<evidence type="ECO:0000313" key="4">
    <source>
        <dbReference type="EMBL" id="UXH79244.1"/>
    </source>
</evidence>
<dbReference type="CDD" id="cd06464">
    <property type="entry name" value="ACD_sHsps-like"/>
    <property type="match status" value="1"/>
</dbReference>
<evidence type="ECO:0000256" key="2">
    <source>
        <dbReference type="RuleBase" id="RU003616"/>
    </source>
</evidence>
<dbReference type="InterPro" id="IPR008978">
    <property type="entry name" value="HSP20-like_chaperone"/>
</dbReference>
<sequence>MYQRLFARDLFNDLDRFQREVSGLFDRNGTSAVRGAARGGYPALNVGLSPEAVEVYAFAPGLDPASITVDLDRGVLSLAGERASSLVAKEAPTEGAPAAKPFVHQNERFSGRFRRVVSLPDDIDPDQVQASYRDGVLRVSVKRRAPAQPRRIDIH</sequence>
<dbReference type="PROSITE" id="PS01031">
    <property type="entry name" value="SHSP"/>
    <property type="match status" value="1"/>
</dbReference>
<organism evidence="4 5">
    <name type="scientific">Roseateles amylovorans</name>
    <dbReference type="NCBI Taxonomy" id="2978473"/>
    <lineage>
        <taxon>Bacteria</taxon>
        <taxon>Pseudomonadati</taxon>
        <taxon>Pseudomonadota</taxon>
        <taxon>Betaproteobacteria</taxon>
        <taxon>Burkholderiales</taxon>
        <taxon>Sphaerotilaceae</taxon>
        <taxon>Roseateles</taxon>
    </lineage>
</organism>
<evidence type="ECO:0000313" key="5">
    <source>
        <dbReference type="Proteomes" id="UP001064933"/>
    </source>
</evidence>
<dbReference type="Pfam" id="PF00011">
    <property type="entry name" value="HSP20"/>
    <property type="match status" value="1"/>
</dbReference>
<protein>
    <submittedName>
        <fullName evidence="4">Hsp20/alpha crystallin family protein</fullName>
    </submittedName>
</protein>
<dbReference type="EMBL" id="CP104562">
    <property type="protein sequence ID" value="UXH79244.1"/>
    <property type="molecule type" value="Genomic_DNA"/>
</dbReference>
<comment type="similarity">
    <text evidence="1 2">Belongs to the small heat shock protein (HSP20) family.</text>
</comment>